<name>A0ACC7S4Z2_DOLFA</name>
<dbReference type="Proteomes" id="UP001517388">
    <property type="component" value="Unassembled WGS sequence"/>
</dbReference>
<evidence type="ECO:0000313" key="1">
    <source>
        <dbReference type="EMBL" id="MTJ43598.1"/>
    </source>
</evidence>
<evidence type="ECO:0000313" key="2">
    <source>
        <dbReference type="Proteomes" id="UP001517388"/>
    </source>
</evidence>
<dbReference type="EMBL" id="VILF01000003">
    <property type="protein sequence ID" value="MTJ43598.1"/>
    <property type="molecule type" value="Genomic_DNA"/>
</dbReference>
<keyword evidence="2" id="KW-1185">Reference proteome</keyword>
<accession>A0ACC7S4Z2</accession>
<protein>
    <submittedName>
        <fullName evidence="1">Uncharacterized protein</fullName>
    </submittedName>
</protein>
<proteinExistence type="predicted"/>
<reference evidence="2" key="1">
    <citation type="journal article" date="2020" name="Toxins">
        <title>Phylogenomic Analysis of Secondary Metabolism in the Toxic Cyanobacterial Genera Anabaena, Dolichospermum and Aphanizomenon.</title>
        <authorList>
            <person name="Oesterholm J."/>
            <person name="Popin R.V."/>
            <person name="Fewer D.P."/>
            <person name="Sivonen K."/>
        </authorList>
    </citation>
    <scope>NUCLEOTIDE SEQUENCE [LARGE SCALE GENOMIC DNA]</scope>
    <source>
        <strain evidence="2">UHCC 0037</strain>
    </source>
</reference>
<gene>
    <name evidence="1" type="ORF">FJR39_10460</name>
</gene>
<sequence length="61" mass="7221">MITLQEIINSLASLSKEDQDFLFEILRKRREEETKQVIIHSLLPYEPTHKAVKPNKINDCR</sequence>
<organism evidence="1 2">
    <name type="scientific">Dolichospermum flos-aquae UHCC 0037</name>
    <dbReference type="NCBI Taxonomy" id="2590026"/>
    <lineage>
        <taxon>Bacteria</taxon>
        <taxon>Bacillati</taxon>
        <taxon>Cyanobacteriota</taxon>
        <taxon>Cyanophyceae</taxon>
        <taxon>Nostocales</taxon>
        <taxon>Aphanizomenonaceae</taxon>
        <taxon>Dolichospermum</taxon>
    </lineage>
</organism>
<comment type="caution">
    <text evidence="1">The sequence shown here is derived from an EMBL/GenBank/DDBJ whole genome shotgun (WGS) entry which is preliminary data.</text>
</comment>